<feature type="region of interest" description="Disordered" evidence="1">
    <location>
        <begin position="1"/>
        <end position="38"/>
    </location>
</feature>
<accession>A0ABD2PK63</accession>
<dbReference type="EMBL" id="JBJKFK010006314">
    <property type="protein sequence ID" value="KAL3307865.1"/>
    <property type="molecule type" value="Genomic_DNA"/>
</dbReference>
<keyword evidence="3" id="KW-1185">Reference proteome</keyword>
<feature type="compositionally biased region" description="Basic residues" evidence="1">
    <location>
        <begin position="23"/>
        <end position="36"/>
    </location>
</feature>
<dbReference type="Proteomes" id="UP001626550">
    <property type="component" value="Unassembled WGS sequence"/>
</dbReference>
<proteinExistence type="predicted"/>
<reference evidence="2 3" key="1">
    <citation type="submission" date="2024-11" db="EMBL/GenBank/DDBJ databases">
        <title>Adaptive evolution of stress response genes in parasites aligns with host niche diversity.</title>
        <authorList>
            <person name="Hahn C."/>
            <person name="Resl P."/>
        </authorList>
    </citation>
    <scope>NUCLEOTIDE SEQUENCE [LARGE SCALE GENOMIC DNA]</scope>
    <source>
        <strain evidence="2">EGGRZ-B1_66</strain>
        <tissue evidence="2">Body</tissue>
    </source>
</reference>
<dbReference type="AlphaFoldDB" id="A0ABD2PK63"/>
<evidence type="ECO:0000313" key="3">
    <source>
        <dbReference type="Proteomes" id="UP001626550"/>
    </source>
</evidence>
<protein>
    <submittedName>
        <fullName evidence="2">Uncharacterized protein</fullName>
    </submittedName>
</protein>
<evidence type="ECO:0000256" key="1">
    <source>
        <dbReference type="SAM" id="MobiDB-lite"/>
    </source>
</evidence>
<name>A0ABD2PK63_9PLAT</name>
<evidence type="ECO:0000313" key="2">
    <source>
        <dbReference type="EMBL" id="KAL3307865.1"/>
    </source>
</evidence>
<gene>
    <name evidence="2" type="ORF">Ciccas_013610</name>
</gene>
<organism evidence="2 3">
    <name type="scientific">Cichlidogyrus casuarinus</name>
    <dbReference type="NCBI Taxonomy" id="1844966"/>
    <lineage>
        <taxon>Eukaryota</taxon>
        <taxon>Metazoa</taxon>
        <taxon>Spiralia</taxon>
        <taxon>Lophotrochozoa</taxon>
        <taxon>Platyhelminthes</taxon>
        <taxon>Monogenea</taxon>
        <taxon>Monopisthocotylea</taxon>
        <taxon>Dactylogyridea</taxon>
        <taxon>Ancyrocephalidae</taxon>
        <taxon>Cichlidogyrus</taxon>
    </lineage>
</organism>
<sequence length="92" mass="10713">MASEGKETASASAPAPPPPPAHRPNHHPHRHPYHHNYHYDDDPYYDPYEAYGFMQENKQNNIMKILLFILFMRYRQRMNGGCGNKLAGLFPF</sequence>
<comment type="caution">
    <text evidence="2">The sequence shown here is derived from an EMBL/GenBank/DDBJ whole genome shotgun (WGS) entry which is preliminary data.</text>
</comment>